<keyword evidence="5" id="KW-1185">Reference proteome</keyword>
<protein>
    <recommendedName>
        <fullName evidence="3">HTH CENPB-type domain-containing protein</fullName>
    </recommendedName>
</protein>
<dbReference type="InterPro" id="IPR050863">
    <property type="entry name" value="CenT-Element_Derived"/>
</dbReference>
<evidence type="ECO:0000256" key="1">
    <source>
        <dbReference type="ARBA" id="ARBA00023125"/>
    </source>
</evidence>
<dbReference type="AlphaFoldDB" id="A0A8K1CHK2"/>
<dbReference type="SUPFAM" id="SSF46689">
    <property type="entry name" value="Homeodomain-like"/>
    <property type="match status" value="2"/>
</dbReference>
<evidence type="ECO:0000313" key="5">
    <source>
        <dbReference type="Proteomes" id="UP000794436"/>
    </source>
</evidence>
<dbReference type="Gene3D" id="1.10.10.60">
    <property type="entry name" value="Homeodomain-like"/>
    <property type="match status" value="3"/>
</dbReference>
<feature type="region of interest" description="Disordered" evidence="2">
    <location>
        <begin position="289"/>
        <end position="334"/>
    </location>
</feature>
<dbReference type="EMBL" id="SPLM01000073">
    <property type="protein sequence ID" value="TMW62921.1"/>
    <property type="molecule type" value="Genomic_DNA"/>
</dbReference>
<feature type="region of interest" description="Disordered" evidence="2">
    <location>
        <begin position="139"/>
        <end position="166"/>
    </location>
</feature>
<evidence type="ECO:0000313" key="4">
    <source>
        <dbReference type="EMBL" id="TMW62921.1"/>
    </source>
</evidence>
<gene>
    <name evidence="4" type="ORF">Poli38472_005539</name>
</gene>
<sequence>METAAASKRVGTRSTRATSQAASEVKDVVDNTLAESLLLEGNIEGVSASESAKSTETKTLDDGAAQAPRRSSRRAAGSSTTATATSSAKVANGDGKEAEPEAEWTDSEVYKFVQQGGSVAAAAAKFRISRAEVGKIMKEHSDSKASSGCSGAATDDGKPNDVGSDTKSVAAGEVTVAGNNAQKRPAADTPAGTTTESGASVTAPKAKRVRKTREEKLAILQFVDQGGTHVAAAEKFGVSRTAVTKMVKERDVISASVSTLPVVTPVISIASTPTTPGSDAPVTPVAVVAAKKDKKRPTSASSATRRSAGKTEASEATEDSGAEPTVPKKTKRVRKTNEEKLQILEFVENGGSQGAAAEKFGISRTAVTKMVKEKDAISAQVLSGMSHHRKVLQYQHKLSIIEDTLYKWQMQVENDAPTLKFTGELLQRKALEFRDKILADFRDQLQPEVVQSLTDFKASNGWLHRYMQRRNLRSAAAQDGMQRAASGAVLPAAMSMPPTVLDPTDIQFYFAAIRQRIASVPVKCIWNLDEVALLSRSLALPTFEPNSTETGAEDRLSRVTLSLMVSAAGERFKLQIISEEDLPTPDSATTDIPFVLSGTHRASWQDTSSLAMYLQLMSDEARARNETWYVIMDASPAHSAFVHLADPAGSFEQGFRFESLVLFLLPAHATNEHQPIHQGVARVFKAAYRQAVLHFVAEWLKEKGSENPDFDFSEIATPTVVMDWIMKAWEAVPGPLIRHCWVRNGLLSRSQLTEISHDNSRAVEAELFESLHRSLGQVAAAENGEIARRLGLAIASGQEITPDFMNALISLDEHELTEPRDDVRMGVSSNMSDMYSVGDLGTVV</sequence>
<reference evidence="4" key="1">
    <citation type="submission" date="2019-03" db="EMBL/GenBank/DDBJ databases">
        <title>Long read genome sequence of the mycoparasitic Pythium oligandrum ATCC 38472 isolated from sugarbeet rhizosphere.</title>
        <authorList>
            <person name="Gaulin E."/>
        </authorList>
    </citation>
    <scope>NUCLEOTIDE SEQUENCE</scope>
    <source>
        <strain evidence="4">ATCC 38472_TT</strain>
    </source>
</reference>
<organism evidence="4 5">
    <name type="scientific">Pythium oligandrum</name>
    <name type="common">Mycoparasitic fungus</name>
    <dbReference type="NCBI Taxonomy" id="41045"/>
    <lineage>
        <taxon>Eukaryota</taxon>
        <taxon>Sar</taxon>
        <taxon>Stramenopiles</taxon>
        <taxon>Oomycota</taxon>
        <taxon>Peronosporomycetes</taxon>
        <taxon>Pythiales</taxon>
        <taxon>Pythiaceae</taxon>
        <taxon>Pythium</taxon>
    </lineage>
</organism>
<dbReference type="GO" id="GO:0005634">
    <property type="term" value="C:nucleus"/>
    <property type="evidence" value="ECO:0007669"/>
    <property type="project" value="TreeGrafter"/>
</dbReference>
<dbReference type="OrthoDB" id="117714at2759"/>
<dbReference type="SMART" id="SM00674">
    <property type="entry name" value="CENPB"/>
    <property type="match status" value="1"/>
</dbReference>
<proteinExistence type="predicted"/>
<feature type="region of interest" description="Disordered" evidence="2">
    <location>
        <begin position="44"/>
        <end position="105"/>
    </location>
</feature>
<dbReference type="PANTHER" id="PTHR19303:SF73">
    <property type="entry name" value="PROTEIN PDC2"/>
    <property type="match status" value="1"/>
</dbReference>
<dbReference type="GO" id="GO:0003677">
    <property type="term" value="F:DNA binding"/>
    <property type="evidence" value="ECO:0007669"/>
    <property type="project" value="UniProtKB-KW"/>
</dbReference>
<evidence type="ECO:0000256" key="2">
    <source>
        <dbReference type="SAM" id="MobiDB-lite"/>
    </source>
</evidence>
<dbReference type="InterPro" id="IPR009057">
    <property type="entry name" value="Homeodomain-like_sf"/>
</dbReference>
<feature type="compositionally biased region" description="Polar residues" evidence="2">
    <location>
        <begin position="12"/>
        <end position="22"/>
    </location>
</feature>
<dbReference type="InterPro" id="IPR004875">
    <property type="entry name" value="DDE_SF_endonuclease_dom"/>
</dbReference>
<feature type="compositionally biased region" description="Low complexity" evidence="2">
    <location>
        <begin position="64"/>
        <end position="88"/>
    </location>
</feature>
<dbReference type="PANTHER" id="PTHR19303">
    <property type="entry name" value="TRANSPOSON"/>
    <property type="match status" value="1"/>
</dbReference>
<feature type="compositionally biased region" description="Polar residues" evidence="2">
    <location>
        <begin position="191"/>
        <end position="200"/>
    </location>
</feature>
<feature type="region of interest" description="Disordered" evidence="2">
    <location>
        <begin position="179"/>
        <end position="209"/>
    </location>
</feature>
<accession>A0A8K1CHK2</accession>
<name>A0A8K1CHK2_PYTOL</name>
<dbReference type="Pfam" id="PF03221">
    <property type="entry name" value="HTH_Tnp_Tc5"/>
    <property type="match status" value="1"/>
</dbReference>
<evidence type="ECO:0000259" key="3">
    <source>
        <dbReference type="PROSITE" id="PS51253"/>
    </source>
</evidence>
<feature type="domain" description="HTH CENPB-type" evidence="3">
    <location>
        <begin position="389"/>
        <end position="476"/>
    </location>
</feature>
<dbReference type="Proteomes" id="UP000794436">
    <property type="component" value="Unassembled WGS sequence"/>
</dbReference>
<comment type="caution">
    <text evidence="4">The sequence shown here is derived from an EMBL/GenBank/DDBJ whole genome shotgun (WGS) entry which is preliminary data.</text>
</comment>
<keyword evidence="1" id="KW-0238">DNA-binding</keyword>
<dbReference type="Pfam" id="PF03184">
    <property type="entry name" value="DDE_1"/>
    <property type="match status" value="1"/>
</dbReference>
<dbReference type="PROSITE" id="PS51253">
    <property type="entry name" value="HTH_CENPB"/>
    <property type="match status" value="1"/>
</dbReference>
<dbReference type="InterPro" id="IPR006600">
    <property type="entry name" value="HTH_CenpB_DNA-bd_dom"/>
</dbReference>
<feature type="region of interest" description="Disordered" evidence="2">
    <location>
        <begin position="1"/>
        <end position="27"/>
    </location>
</feature>